<keyword evidence="8" id="KW-1185">Reference proteome</keyword>
<evidence type="ECO:0000256" key="3">
    <source>
        <dbReference type="ARBA" id="ARBA00022827"/>
    </source>
</evidence>
<dbReference type="OrthoDB" id="9798604at2"/>
<dbReference type="SUPFAM" id="SSF54373">
    <property type="entry name" value="FAD-linked reductases, C-terminal domain"/>
    <property type="match status" value="1"/>
</dbReference>
<dbReference type="Pfam" id="PF05199">
    <property type="entry name" value="GMC_oxred_C"/>
    <property type="match status" value="1"/>
</dbReference>
<evidence type="ECO:0000256" key="2">
    <source>
        <dbReference type="ARBA" id="ARBA00022630"/>
    </source>
</evidence>
<evidence type="ECO:0000256" key="4">
    <source>
        <dbReference type="ARBA" id="ARBA00023002"/>
    </source>
</evidence>
<protein>
    <submittedName>
        <fullName evidence="7">Gluconate dehydrogenase</fullName>
    </submittedName>
</protein>
<dbReference type="RefSeq" id="WP_012706179.1">
    <property type="nucleotide sequence ID" value="NC_012586.1"/>
</dbReference>
<evidence type="ECO:0000259" key="5">
    <source>
        <dbReference type="Pfam" id="PF00732"/>
    </source>
</evidence>
<dbReference type="InterPro" id="IPR007867">
    <property type="entry name" value="GMC_OxRtase_C"/>
</dbReference>
<reference evidence="7 8" key="2">
    <citation type="journal article" date="2009" name="Appl. Environ. Microbiol.">
        <title>Rhizobium sp. strain NGR234 possesses a remarkable number of secretion systems.</title>
        <authorList>
            <person name="Schmeisser C."/>
            <person name="Liesegang H."/>
            <person name="Krysciak D."/>
            <person name="Bakkou N."/>
            <person name="Le Quere A."/>
            <person name="Wollherr A."/>
            <person name="Heinemeyer I."/>
            <person name="Morgenstern B."/>
            <person name="Pommerening-Roeser A."/>
            <person name="Flores M."/>
            <person name="Palacios R."/>
            <person name="Brenner S."/>
            <person name="Gottschalk G."/>
            <person name="Schmitz R.A."/>
            <person name="Broughton W.J."/>
            <person name="Perret X."/>
            <person name="Strittmatter A.W."/>
            <person name="Streit W.R."/>
        </authorList>
    </citation>
    <scope>NUCLEOTIDE SEQUENCE [LARGE SCALE GENOMIC DNA]</scope>
    <source>
        <strain evidence="8">NBRC 101917 / NGR234</strain>
    </source>
</reference>
<dbReference type="InterPro" id="IPR000172">
    <property type="entry name" value="GMC_OxRdtase_N"/>
</dbReference>
<geneLocation type="plasmid" evidence="8">
    <name>sym pNGR234b</name>
</geneLocation>
<evidence type="ECO:0000313" key="7">
    <source>
        <dbReference type="EMBL" id="ACP21577.1"/>
    </source>
</evidence>
<evidence type="ECO:0000313" key="8">
    <source>
        <dbReference type="Proteomes" id="UP000001054"/>
    </source>
</evidence>
<keyword evidence="2" id="KW-0285">Flavoprotein</keyword>
<evidence type="ECO:0000259" key="6">
    <source>
        <dbReference type="Pfam" id="PF05199"/>
    </source>
</evidence>
<feature type="domain" description="Glucose-methanol-choline oxidoreductase N-terminal" evidence="5">
    <location>
        <begin position="91"/>
        <end position="319"/>
    </location>
</feature>
<feature type="domain" description="Glucose-methanol-choline oxidoreductase C-terminal" evidence="6">
    <location>
        <begin position="413"/>
        <end position="531"/>
    </location>
</feature>
<dbReference type="Pfam" id="PF00732">
    <property type="entry name" value="GMC_oxred_N"/>
    <property type="match status" value="1"/>
</dbReference>
<dbReference type="PANTHER" id="PTHR46056:SF12">
    <property type="entry name" value="LONG-CHAIN-ALCOHOL OXIDASE"/>
    <property type="match status" value="1"/>
</dbReference>
<dbReference type="SUPFAM" id="SSF51905">
    <property type="entry name" value="FAD/NAD(P)-binding domain"/>
    <property type="match status" value="1"/>
</dbReference>
<dbReference type="PATRIC" id="fig|394.7.peg.558"/>
<name>C3KN04_SINFN</name>
<dbReference type="KEGG" id="rhi:NGR_b01100"/>
<dbReference type="EMBL" id="CP000874">
    <property type="protein sequence ID" value="ACP21577.1"/>
    <property type="molecule type" value="Genomic_DNA"/>
</dbReference>
<dbReference type="InterPro" id="IPR036188">
    <property type="entry name" value="FAD/NAD-bd_sf"/>
</dbReference>
<evidence type="ECO:0000256" key="1">
    <source>
        <dbReference type="ARBA" id="ARBA00010790"/>
    </source>
</evidence>
<dbReference type="GO" id="GO:0016614">
    <property type="term" value="F:oxidoreductase activity, acting on CH-OH group of donors"/>
    <property type="evidence" value="ECO:0007669"/>
    <property type="project" value="InterPro"/>
</dbReference>
<reference evidence="8" key="1">
    <citation type="journal article" date="2004" name="J. Bacteriol.">
        <title>An evolutionary hot spot: the pNGR234b replicon of Rhizobium sp. strain NGR234.</title>
        <authorList>
            <person name="Streit W.R."/>
            <person name="Schmitz R.A."/>
            <person name="Perret X."/>
            <person name="Staehelin C."/>
            <person name="Deakin W.J."/>
            <person name="Raasch C."/>
            <person name="Liesegang H."/>
            <person name="Broughton W.J."/>
        </authorList>
    </citation>
    <scope>NUCLEOTIDE SEQUENCE [LARGE SCALE GENOMIC DNA]</scope>
    <source>
        <strain evidence="8">NBRC 101917 / NGR234</strain>
    </source>
</reference>
<sequence length="563" mass="61541">MGSGTPSPVDVVIVGTGATGGTAAKVLSERGLNVVGIDRGPYLTPKDFSGDEIKYVNRNFLVPDVLLNPRTYRQDESETAELSAFSLLPQVVGGGTVHWAGWFPRPKPSDFIQHSLHGDVPGASLADWPYSYEDLEPFLTKVEWAFGCAGLDAADRNAPYRSRPYPNPPMPPTKFGRAFYRACQKLDINAHPIPQALVTQPFKGRKPKHLTGFWNLYGDPSGMRSGTATTFIPEALATGNYELRTDCYVQRIVADRYGNAEGVIYLDADGAQVEQKASIVILAAGAIESARLLLLSATERHPDGLANSSGMLGKNATFHEYVYATGVFDREVCEPFDGYAGHYLSGGSMQFYETDEKRGHICGSIIGASQVGHPINWMLPGRPVWGEAAKRADHDYFRHSMKIGMCLHDLAVESNRVDLDPTVKDAWGMPVARITHRSHSNDLALAKWQLAKNAEILDAAGAKQVTSVSHQRCTGNTFHQHGTARMGFDPSKTVLNEWGEAHDVQNLYVIDGSGFPTALGVNPTLTMMAHAWRACEFIADYHAKGRKFRLDRRPAARNNAGGA</sequence>
<dbReference type="GO" id="GO:0050660">
    <property type="term" value="F:flavin adenine dinucleotide binding"/>
    <property type="evidence" value="ECO:0007669"/>
    <property type="project" value="InterPro"/>
</dbReference>
<keyword evidence="3" id="KW-0274">FAD</keyword>
<proteinExistence type="inferred from homology"/>
<dbReference type="AlphaFoldDB" id="C3KN04"/>
<keyword evidence="7" id="KW-0614">Plasmid</keyword>
<dbReference type="HOGENOM" id="CLU_008878_4_2_5"/>
<dbReference type="Proteomes" id="UP000001054">
    <property type="component" value="Plasmid pNGR234b"/>
</dbReference>
<comment type="similarity">
    <text evidence="1">Belongs to the GMC oxidoreductase family.</text>
</comment>
<keyword evidence="4" id="KW-0560">Oxidoreductase</keyword>
<gene>
    <name evidence="7" type="ordered locus">NGR_b01100</name>
</gene>
<dbReference type="Gene3D" id="3.50.50.60">
    <property type="entry name" value="FAD/NAD(P)-binding domain"/>
    <property type="match status" value="2"/>
</dbReference>
<organism evidence="7 8">
    <name type="scientific">Sinorhizobium fredii (strain NBRC 101917 / NGR234)</name>
    <dbReference type="NCBI Taxonomy" id="394"/>
    <lineage>
        <taxon>Bacteria</taxon>
        <taxon>Pseudomonadati</taxon>
        <taxon>Pseudomonadota</taxon>
        <taxon>Alphaproteobacteria</taxon>
        <taxon>Hyphomicrobiales</taxon>
        <taxon>Rhizobiaceae</taxon>
        <taxon>Sinorhizobium/Ensifer group</taxon>
        <taxon>Sinorhizobium</taxon>
    </lineage>
</organism>
<accession>C3KN04</accession>
<dbReference type="PANTHER" id="PTHR46056">
    <property type="entry name" value="LONG-CHAIN-ALCOHOL OXIDASE"/>
    <property type="match status" value="1"/>
</dbReference>